<gene>
    <name evidence="1" type="ORF">ADIARSV_0035</name>
</gene>
<evidence type="ECO:0000313" key="1">
    <source>
        <dbReference type="EMBL" id="EOR96772.1"/>
    </source>
</evidence>
<comment type="caution">
    <text evidence="1">The sequence shown here is derived from an EMBL/GenBank/DDBJ whole genome shotgun (WGS) entry which is preliminary data.</text>
</comment>
<keyword evidence="2" id="KW-1185">Reference proteome</keyword>
<accession>R9GY87</accession>
<dbReference type="AlphaFoldDB" id="R9GY87"/>
<reference evidence="1 2" key="1">
    <citation type="journal article" date="2013" name="Genome Announc.">
        <title>Draft Genome Sequence of Arcticibacter svalbardensis Strain MN12-7T, a Member of the Family Sphingobacteriaceae Isolated from an Arctic Soil Sample.</title>
        <authorList>
            <person name="Shivaji S."/>
            <person name="Ara S."/>
            <person name="Prasad S."/>
            <person name="Manasa B.P."/>
            <person name="Begum Z."/>
            <person name="Singh A."/>
            <person name="Kumar Pinnaka A."/>
        </authorList>
    </citation>
    <scope>NUCLEOTIDE SEQUENCE [LARGE SCALE GENOMIC DNA]</scope>
    <source>
        <strain evidence="1 2">MN12-7</strain>
    </source>
</reference>
<dbReference type="Proteomes" id="UP000014174">
    <property type="component" value="Unassembled WGS sequence"/>
</dbReference>
<organism evidence="1 2">
    <name type="scientific">Arcticibacter svalbardensis MN12-7</name>
    <dbReference type="NCBI Taxonomy" id="1150600"/>
    <lineage>
        <taxon>Bacteria</taxon>
        <taxon>Pseudomonadati</taxon>
        <taxon>Bacteroidota</taxon>
        <taxon>Sphingobacteriia</taxon>
        <taxon>Sphingobacteriales</taxon>
        <taxon>Sphingobacteriaceae</taxon>
        <taxon>Arcticibacter</taxon>
    </lineage>
</organism>
<dbReference type="STRING" id="1150600.ADIARSV_0035"/>
<evidence type="ECO:0000313" key="2">
    <source>
        <dbReference type="Proteomes" id="UP000014174"/>
    </source>
</evidence>
<dbReference type="OrthoDB" id="792232at2"/>
<name>R9GY87_9SPHI</name>
<dbReference type="EMBL" id="AQPN01000001">
    <property type="protein sequence ID" value="EOR96772.1"/>
    <property type="molecule type" value="Genomic_DNA"/>
</dbReference>
<proteinExistence type="predicted"/>
<sequence>MFDQSLEYKLVQIRKNRFIENESYLQEYIYSFYRHNSKCCIKYIVSVKTYEHGLMTLDYYPKLNLTPRFNSLYDIQDLRYRMLTKQNSFGVIGGTILDIMLEINSKTGNNVWGFLAANLPGETTNANNKRYQVYTEVLRRTFIHHFDVFGNKENSAIFMIPKAKASNLVNIIEQYEQIFSETN</sequence>
<protein>
    <submittedName>
        <fullName evidence="1">Uncharacterized protein</fullName>
    </submittedName>
</protein>
<dbReference type="RefSeq" id="WP_016193292.1">
    <property type="nucleotide sequence ID" value="NZ_AQPN01000001.1"/>
</dbReference>